<dbReference type="Proteomes" id="UP000199659">
    <property type="component" value="Unassembled WGS sequence"/>
</dbReference>
<dbReference type="STRING" id="37658.SAMN05661086_03598"/>
<organism evidence="1 2">
    <name type="scientific">Anaeromicropila populeti</name>
    <dbReference type="NCBI Taxonomy" id="37658"/>
    <lineage>
        <taxon>Bacteria</taxon>
        <taxon>Bacillati</taxon>
        <taxon>Bacillota</taxon>
        <taxon>Clostridia</taxon>
        <taxon>Lachnospirales</taxon>
        <taxon>Lachnospiraceae</taxon>
        <taxon>Anaeromicropila</taxon>
    </lineage>
</organism>
<evidence type="ECO:0000313" key="1">
    <source>
        <dbReference type="EMBL" id="SFS07450.1"/>
    </source>
</evidence>
<dbReference type="RefSeq" id="WP_242940584.1">
    <property type="nucleotide sequence ID" value="NZ_FOYZ01000022.1"/>
</dbReference>
<accession>A0A1I6LVN5</accession>
<gene>
    <name evidence="1" type="ORF">SAMN05661086_03598</name>
</gene>
<name>A0A1I6LVN5_9FIRM</name>
<sequence>MFFLYDTDSEFRNTSYDCYSRLIKKFLFLKDQTEMLFLFIKDNHRVVSEQRFSSGIPSISEEIMDWIDKTWAKY</sequence>
<proteinExistence type="predicted"/>
<evidence type="ECO:0000313" key="2">
    <source>
        <dbReference type="Proteomes" id="UP000199659"/>
    </source>
</evidence>
<dbReference type="AlphaFoldDB" id="A0A1I6LVN5"/>
<keyword evidence="2" id="KW-1185">Reference proteome</keyword>
<reference evidence="1 2" key="1">
    <citation type="submission" date="2016-10" db="EMBL/GenBank/DDBJ databases">
        <authorList>
            <person name="de Groot N.N."/>
        </authorList>
    </citation>
    <scope>NUCLEOTIDE SEQUENCE [LARGE SCALE GENOMIC DNA]</scope>
    <source>
        <strain evidence="1 2">743A</strain>
    </source>
</reference>
<dbReference type="EMBL" id="FOYZ01000022">
    <property type="protein sequence ID" value="SFS07450.1"/>
    <property type="molecule type" value="Genomic_DNA"/>
</dbReference>
<protein>
    <submittedName>
        <fullName evidence="1">Uncharacterized protein</fullName>
    </submittedName>
</protein>